<sequence length="426" mass="45504">MRDERYPPPFAPPGLRHIGYELRVAATLRRAAEPLLETDLFAWGDGVEGSLGRDNTQTTTVPLRVSALRHASIAQVAAGRHLSLFVDDAGQVYQCGRVGAYVTAANWVPRPVHGLPPVQSVAAGTRACFAISAPQRVRPLTIGRENDDDDDETASSSDGGGVVYAWGDGCHGQLGLGSDARISVPQPVALPTPVVRICAGHHFTLAITSQGELYSWGRNSHGQLGHRSTTLERTPRRVEGLPRVLEVAAGTSHVLALCGSTVYSWGRSQRGCLGLGGDDRDVTSPVEVAYFRCMRAEKVAAGSDHSLVVCVLGVRTFLYAFGSNAFGQLGLNLIVQHVDTPQCVQEFEYAASSRRIAQIRAGDRFSVALLTNGEVYTWGDGAHGKTSHGVQRQATCVPWPVEAIAPRFAIDVAVGFAHGLCGIARV</sequence>
<feature type="repeat" description="RCC1" evidence="2">
    <location>
        <begin position="316"/>
        <end position="372"/>
    </location>
</feature>
<protein>
    <submittedName>
        <fullName evidence="3">Uncharacterized protein</fullName>
    </submittedName>
</protein>
<dbReference type="GeneID" id="24128343"/>
<dbReference type="Pfam" id="PF13540">
    <property type="entry name" value="RCC1_2"/>
    <property type="match status" value="1"/>
</dbReference>
<dbReference type="AlphaFoldDB" id="A0A067CJQ8"/>
<name>A0A067CJQ8_SAPPC</name>
<dbReference type="KEGG" id="spar:SPRG_05972"/>
<dbReference type="SUPFAM" id="SSF50985">
    <property type="entry name" value="RCC1/BLIP-II"/>
    <property type="match status" value="2"/>
</dbReference>
<organism evidence="3 4">
    <name type="scientific">Saprolegnia parasitica (strain CBS 223.65)</name>
    <dbReference type="NCBI Taxonomy" id="695850"/>
    <lineage>
        <taxon>Eukaryota</taxon>
        <taxon>Sar</taxon>
        <taxon>Stramenopiles</taxon>
        <taxon>Oomycota</taxon>
        <taxon>Saprolegniomycetes</taxon>
        <taxon>Saprolegniales</taxon>
        <taxon>Saprolegniaceae</taxon>
        <taxon>Saprolegnia</taxon>
    </lineage>
</organism>
<evidence type="ECO:0000256" key="1">
    <source>
        <dbReference type="ARBA" id="ARBA00022737"/>
    </source>
</evidence>
<feature type="repeat" description="RCC1" evidence="2">
    <location>
        <begin position="373"/>
        <end position="425"/>
    </location>
</feature>
<accession>A0A067CJQ8</accession>
<dbReference type="PANTHER" id="PTHR22870">
    <property type="entry name" value="REGULATOR OF CHROMOSOME CONDENSATION"/>
    <property type="match status" value="1"/>
</dbReference>
<dbReference type="Pfam" id="PF00415">
    <property type="entry name" value="RCC1"/>
    <property type="match status" value="4"/>
</dbReference>
<dbReference type="PRINTS" id="PR00633">
    <property type="entry name" value="RCCNDNSATION"/>
</dbReference>
<evidence type="ECO:0000313" key="4">
    <source>
        <dbReference type="Proteomes" id="UP000030745"/>
    </source>
</evidence>
<dbReference type="OrthoDB" id="5981550at2759"/>
<dbReference type="InterPro" id="IPR051210">
    <property type="entry name" value="Ub_ligase/GEF_domain"/>
</dbReference>
<evidence type="ECO:0000313" key="3">
    <source>
        <dbReference type="EMBL" id="KDO29435.1"/>
    </source>
</evidence>
<feature type="repeat" description="RCC1" evidence="2">
    <location>
        <begin position="161"/>
        <end position="210"/>
    </location>
</feature>
<dbReference type="PROSITE" id="PS50012">
    <property type="entry name" value="RCC1_3"/>
    <property type="match status" value="6"/>
</dbReference>
<feature type="repeat" description="RCC1" evidence="2">
    <location>
        <begin position="260"/>
        <end position="312"/>
    </location>
</feature>
<keyword evidence="1" id="KW-0677">Repeat</keyword>
<dbReference type="VEuPathDB" id="FungiDB:SPRG_05972"/>
<feature type="repeat" description="RCC1" evidence="2">
    <location>
        <begin position="38"/>
        <end position="89"/>
    </location>
</feature>
<dbReference type="RefSeq" id="XP_012199935.1">
    <property type="nucleotide sequence ID" value="XM_012344545.1"/>
</dbReference>
<reference evidence="3 4" key="1">
    <citation type="journal article" date="2013" name="PLoS Genet.">
        <title>Distinctive expansion of potential virulence genes in the genome of the oomycete fish pathogen Saprolegnia parasitica.</title>
        <authorList>
            <person name="Jiang R.H."/>
            <person name="de Bruijn I."/>
            <person name="Haas B.J."/>
            <person name="Belmonte R."/>
            <person name="Lobach L."/>
            <person name="Christie J."/>
            <person name="van den Ackerveken G."/>
            <person name="Bottin A."/>
            <person name="Bulone V."/>
            <person name="Diaz-Moreno S.M."/>
            <person name="Dumas B."/>
            <person name="Fan L."/>
            <person name="Gaulin E."/>
            <person name="Govers F."/>
            <person name="Grenville-Briggs L.J."/>
            <person name="Horner N.R."/>
            <person name="Levin J.Z."/>
            <person name="Mammella M."/>
            <person name="Meijer H.J."/>
            <person name="Morris P."/>
            <person name="Nusbaum C."/>
            <person name="Oome S."/>
            <person name="Phillips A.J."/>
            <person name="van Rooyen D."/>
            <person name="Rzeszutek E."/>
            <person name="Saraiva M."/>
            <person name="Secombes C.J."/>
            <person name="Seidl M.F."/>
            <person name="Snel B."/>
            <person name="Stassen J.H."/>
            <person name="Sykes S."/>
            <person name="Tripathy S."/>
            <person name="van den Berg H."/>
            <person name="Vega-Arreguin J.C."/>
            <person name="Wawra S."/>
            <person name="Young S.K."/>
            <person name="Zeng Q."/>
            <person name="Dieguez-Uribeondo J."/>
            <person name="Russ C."/>
            <person name="Tyler B.M."/>
            <person name="van West P."/>
        </authorList>
    </citation>
    <scope>NUCLEOTIDE SEQUENCE [LARGE SCALE GENOMIC DNA]</scope>
    <source>
        <strain evidence="3 4">CBS 223.65</strain>
    </source>
</reference>
<feature type="repeat" description="RCC1" evidence="2">
    <location>
        <begin position="211"/>
        <end position="260"/>
    </location>
</feature>
<dbReference type="InterPro" id="IPR009091">
    <property type="entry name" value="RCC1/BLIP-II"/>
</dbReference>
<dbReference type="InterPro" id="IPR000408">
    <property type="entry name" value="Reg_chr_condens"/>
</dbReference>
<keyword evidence="4" id="KW-1185">Reference proteome</keyword>
<dbReference type="STRING" id="695850.A0A067CJQ8"/>
<evidence type="ECO:0000256" key="2">
    <source>
        <dbReference type="PROSITE-ProRule" id="PRU00235"/>
    </source>
</evidence>
<dbReference type="EMBL" id="KK583206">
    <property type="protein sequence ID" value="KDO29435.1"/>
    <property type="molecule type" value="Genomic_DNA"/>
</dbReference>
<proteinExistence type="predicted"/>
<dbReference type="Proteomes" id="UP000030745">
    <property type="component" value="Unassembled WGS sequence"/>
</dbReference>
<gene>
    <name evidence="3" type="ORF">SPRG_05972</name>
</gene>
<dbReference type="Gene3D" id="2.130.10.30">
    <property type="entry name" value="Regulator of chromosome condensation 1/beta-lactamase-inhibitor protein II"/>
    <property type="match status" value="2"/>
</dbReference>
<dbReference type="PANTHER" id="PTHR22870:SF408">
    <property type="entry name" value="OS09G0560450 PROTEIN"/>
    <property type="match status" value="1"/>
</dbReference>